<sequence>MMNLEQLREYLTESKADCEIIEHEKPILKTKDAAEYFDLELCAPVFVIATQQGLVAMVMSAQRTDMDVSSIKTVLGYDVKGLADPKVVKQATGYEAGRIPLVGHNLPILFDKQLTIHDFIYGGTGDEFHTLKIRPEDVIRLNNMIDFIE</sequence>
<evidence type="ECO:0000313" key="2">
    <source>
        <dbReference type="EMBL" id="KKI50461.1"/>
    </source>
</evidence>
<accession>A0A0M2NHL8</accession>
<organism evidence="2 3">
    <name type="scientific">Christensenella hongkongensis</name>
    <dbReference type="NCBI Taxonomy" id="270498"/>
    <lineage>
        <taxon>Bacteria</taxon>
        <taxon>Bacillati</taxon>
        <taxon>Bacillota</taxon>
        <taxon>Clostridia</taxon>
        <taxon>Christensenellales</taxon>
        <taxon>Christensenellaceae</taxon>
        <taxon>Christensenella</taxon>
    </lineage>
</organism>
<gene>
    <name evidence="2" type="ORF">CHK_2053</name>
</gene>
<dbReference type="GO" id="GO:0002161">
    <property type="term" value="F:aminoacyl-tRNA deacylase activity"/>
    <property type="evidence" value="ECO:0007669"/>
    <property type="project" value="InterPro"/>
</dbReference>
<evidence type="ECO:0000259" key="1">
    <source>
        <dbReference type="Pfam" id="PF04073"/>
    </source>
</evidence>
<comment type="caution">
    <text evidence="2">The sequence shown here is derived from an EMBL/GenBank/DDBJ whole genome shotgun (WGS) entry which is preliminary data.</text>
</comment>
<dbReference type="AlphaFoldDB" id="A0A0M2NHL8"/>
<dbReference type="Pfam" id="PF04073">
    <property type="entry name" value="tRNA_edit"/>
    <property type="match status" value="1"/>
</dbReference>
<dbReference type="InterPro" id="IPR007214">
    <property type="entry name" value="YbaK/aa-tRNA-synth-assoc-dom"/>
</dbReference>
<dbReference type="Proteomes" id="UP000034076">
    <property type="component" value="Unassembled WGS sequence"/>
</dbReference>
<name>A0A0M2NHL8_9FIRM</name>
<reference evidence="2 3" key="1">
    <citation type="submission" date="2015-04" db="EMBL/GenBank/DDBJ databases">
        <title>Draft genome sequence of bacteremic isolate Catabacter hongkongensis type strain HKU16T.</title>
        <authorList>
            <person name="Lau S.K."/>
            <person name="Teng J.L."/>
            <person name="Huang Y."/>
            <person name="Curreem S.O."/>
            <person name="Tsui S.K."/>
            <person name="Woo P.C."/>
        </authorList>
    </citation>
    <scope>NUCLEOTIDE SEQUENCE [LARGE SCALE GENOMIC DNA]</scope>
    <source>
        <strain evidence="2 3">HKU16</strain>
    </source>
</reference>
<dbReference type="OrthoDB" id="1099907at2"/>
<dbReference type="InterPro" id="IPR036754">
    <property type="entry name" value="YbaK/aa-tRNA-synt-asso_dom_sf"/>
</dbReference>
<evidence type="ECO:0000313" key="3">
    <source>
        <dbReference type="Proteomes" id="UP000034076"/>
    </source>
</evidence>
<feature type="domain" description="YbaK/aminoacyl-tRNA synthetase-associated" evidence="1">
    <location>
        <begin position="27"/>
        <end position="141"/>
    </location>
</feature>
<dbReference type="RefSeq" id="WP_046443904.1">
    <property type="nucleotide sequence ID" value="NZ_CAUERS010000010.1"/>
</dbReference>
<keyword evidence="3" id="KW-1185">Reference proteome</keyword>
<dbReference type="STRING" id="270498.CHK_2053"/>
<dbReference type="Gene3D" id="3.90.960.10">
    <property type="entry name" value="YbaK/aminoacyl-tRNA synthetase-associated domain"/>
    <property type="match status" value="1"/>
</dbReference>
<dbReference type="SUPFAM" id="SSF55826">
    <property type="entry name" value="YbaK/ProRS associated domain"/>
    <property type="match status" value="1"/>
</dbReference>
<proteinExistence type="predicted"/>
<dbReference type="EMBL" id="LAYJ01000111">
    <property type="protein sequence ID" value="KKI50461.1"/>
    <property type="molecule type" value="Genomic_DNA"/>
</dbReference>
<protein>
    <recommendedName>
        <fullName evidence="1">YbaK/aminoacyl-tRNA synthetase-associated domain-containing protein</fullName>
    </recommendedName>
</protein>